<sequence>MMDKVKEFGNMDLVPIAFDFAEDGSCLSRDFKPLVVGPGRDNAEIEAYISAMIPVSYISTSADMTVPLNYQQNFVQGLKKEGREVQTFELATGHCPNFTATKEVADIVEKNDL</sequence>
<dbReference type="EMBL" id="JAFIMR010000016">
    <property type="protein sequence ID" value="KAI1868860.1"/>
    <property type="molecule type" value="Genomic_DNA"/>
</dbReference>
<dbReference type="PANTHER" id="PTHR37017:SF10">
    <property type="entry name" value="AB HYDROLASE-1 DOMAIN-CONTAINING PROTEIN"/>
    <property type="match status" value="1"/>
</dbReference>
<proteinExistence type="predicted"/>
<protein>
    <submittedName>
        <fullName evidence="1">Uncharacterized protein</fullName>
    </submittedName>
</protein>
<dbReference type="InterPro" id="IPR029058">
    <property type="entry name" value="AB_hydrolase_fold"/>
</dbReference>
<dbReference type="AlphaFoldDB" id="A0A9P9WKZ6"/>
<keyword evidence="2" id="KW-1185">Reference proteome</keyword>
<organism evidence="1 2">
    <name type="scientific">Neoarthrinium moseri</name>
    <dbReference type="NCBI Taxonomy" id="1658444"/>
    <lineage>
        <taxon>Eukaryota</taxon>
        <taxon>Fungi</taxon>
        <taxon>Dikarya</taxon>
        <taxon>Ascomycota</taxon>
        <taxon>Pezizomycotina</taxon>
        <taxon>Sordariomycetes</taxon>
        <taxon>Xylariomycetidae</taxon>
        <taxon>Amphisphaeriales</taxon>
        <taxon>Apiosporaceae</taxon>
        <taxon>Neoarthrinium</taxon>
    </lineage>
</organism>
<evidence type="ECO:0000313" key="2">
    <source>
        <dbReference type="Proteomes" id="UP000829685"/>
    </source>
</evidence>
<dbReference type="Gene3D" id="3.40.50.1820">
    <property type="entry name" value="alpha/beta hydrolase"/>
    <property type="match status" value="1"/>
</dbReference>
<gene>
    <name evidence="1" type="ORF">JX265_006839</name>
</gene>
<dbReference type="Proteomes" id="UP000829685">
    <property type="component" value="Unassembled WGS sequence"/>
</dbReference>
<dbReference type="InterPro" id="IPR052897">
    <property type="entry name" value="Sec-Metab_Biosynth_Hydrolase"/>
</dbReference>
<name>A0A9P9WKZ6_9PEZI</name>
<comment type="caution">
    <text evidence="1">The sequence shown here is derived from an EMBL/GenBank/DDBJ whole genome shotgun (WGS) entry which is preliminary data.</text>
</comment>
<evidence type="ECO:0000313" key="1">
    <source>
        <dbReference type="EMBL" id="KAI1868860.1"/>
    </source>
</evidence>
<accession>A0A9P9WKZ6</accession>
<reference evidence="1" key="1">
    <citation type="submission" date="2021-03" db="EMBL/GenBank/DDBJ databases">
        <title>Revisited historic fungal species revealed as producer of novel bioactive compounds through whole genome sequencing and comparative genomics.</title>
        <authorList>
            <person name="Vignolle G.A."/>
            <person name="Hochenegger N."/>
            <person name="Mach R.L."/>
            <person name="Mach-Aigner A.R."/>
            <person name="Javad Rahimi M."/>
            <person name="Salim K.A."/>
            <person name="Chan C.M."/>
            <person name="Lim L.B.L."/>
            <person name="Cai F."/>
            <person name="Druzhinina I.S."/>
            <person name="U'Ren J.M."/>
            <person name="Derntl C."/>
        </authorList>
    </citation>
    <scope>NUCLEOTIDE SEQUENCE</scope>
    <source>
        <strain evidence="1">TUCIM 5799</strain>
    </source>
</reference>
<dbReference type="PANTHER" id="PTHR37017">
    <property type="entry name" value="AB HYDROLASE-1 DOMAIN-CONTAINING PROTEIN-RELATED"/>
    <property type="match status" value="1"/>
</dbReference>